<comment type="catalytic activity">
    <reaction evidence="6">
        <text>a 1-acyl-sn-glycero-3-phosphocholine + H2O = sn-glycerol 3-phosphocholine + a fatty acid + H(+)</text>
        <dbReference type="Rhea" id="RHEA:15177"/>
        <dbReference type="ChEBI" id="CHEBI:15377"/>
        <dbReference type="ChEBI" id="CHEBI:15378"/>
        <dbReference type="ChEBI" id="CHEBI:16870"/>
        <dbReference type="ChEBI" id="CHEBI:28868"/>
        <dbReference type="ChEBI" id="CHEBI:58168"/>
        <dbReference type="EC" id="3.1.1.5"/>
    </reaction>
</comment>
<protein>
    <recommendedName>
        <fullName evidence="6">Lysophospholipase</fullName>
        <ecNumber evidence="6">3.1.1.5</ecNumber>
    </recommendedName>
</protein>
<evidence type="ECO:0000256" key="3">
    <source>
        <dbReference type="ARBA" id="ARBA00022963"/>
    </source>
</evidence>
<gene>
    <name evidence="9" type="ORF">PRZ48_003212</name>
</gene>
<accession>A0ABR0EUE5</accession>
<organism evidence="9 10">
    <name type="scientific">Zasmidium cellare</name>
    <name type="common">Wine cellar mold</name>
    <name type="synonym">Racodium cellare</name>
    <dbReference type="NCBI Taxonomy" id="395010"/>
    <lineage>
        <taxon>Eukaryota</taxon>
        <taxon>Fungi</taxon>
        <taxon>Dikarya</taxon>
        <taxon>Ascomycota</taxon>
        <taxon>Pezizomycotina</taxon>
        <taxon>Dothideomycetes</taxon>
        <taxon>Dothideomycetidae</taxon>
        <taxon>Mycosphaerellales</taxon>
        <taxon>Mycosphaerellaceae</taxon>
        <taxon>Zasmidium</taxon>
    </lineage>
</organism>
<dbReference type="EC" id="3.1.1.5" evidence="6"/>
<sequence>MRRAFSRLHPGSFQRLAYTLGGGSSVIVGYRLWLSRPPILLESGQDVSAFSSKPEISLSERFKRAAAIQSGNVEDAESKTETQPPPPQTKGHSVFDSEGDDASAWDSATLQIGRVCESFVGFDFTSLRSRLASLIVPSWLRTLPELLTKLQNELSMAPWSLSWEIWEEAHDPEINPEILWDAQVRVSEELCPEEQAFLRKRRKNTARALARYLGVPEKEVHPDDVPTIAICGSGGGLRALVAGTSSYLSAHEAGLFDCVTYTAGVSGSCWLQTLYYSSVGKLSHQNLIDHLKDRIGIHIAYPPAALALLNQAPTNKFLLAGFVEKLRGVPDADFGIVDVYGLLLAARLMVPKGELRLSDFDLKISTQRFYVEDGAQPLPIYTAVRHEIPDVPDDFSGMAKEARFTTKHYDWFQWFEWTPYEFFCEELNAGIPSWAMGRRFYEGRNVLPENGLALPELRVPLMLGIWGSAFCATLSHYYKEIRPIIKAAGLASLDSALAQKDEDLVKVHPVDPAVIPNFVLGMKNKLPQTCPESIHKSQHLQLMDAGMSNNLPIYPLLRPGRDVDVVIAFDASADVKTDNWIKVVDGYVRQRGVKGWPMGAGWPPAGESTEQVSQDMEIAEAASVAHSPRTLNNVQAKQDGSMEELGHCTVWVGTTQERDEYMDDPATRRLKPDLSDDWHLMNPDAGIALIYFPFLKNDKVPGVDPMTSDFMSTWNFVYTPEEIDKVVNLARANFEEGKEQTKKTIRAVWERKRAKRLRREKEERESRRISRVRRGYAAATRNGDVGQGDQFGGI</sequence>
<dbReference type="InterPro" id="IPR002642">
    <property type="entry name" value="LysoPLipase_cat_dom"/>
</dbReference>
<evidence type="ECO:0000256" key="7">
    <source>
        <dbReference type="SAM" id="MobiDB-lite"/>
    </source>
</evidence>
<dbReference type="InterPro" id="IPR016035">
    <property type="entry name" value="Acyl_Trfase/lysoPLipase"/>
</dbReference>
<dbReference type="CDD" id="cd00147">
    <property type="entry name" value="cPLA2_like"/>
    <property type="match status" value="1"/>
</dbReference>
<keyword evidence="10" id="KW-1185">Reference proteome</keyword>
<keyword evidence="2 5" id="KW-0378">Hydrolase</keyword>
<dbReference type="EMBL" id="JAXOVC010000002">
    <property type="protein sequence ID" value="KAK4505249.1"/>
    <property type="molecule type" value="Genomic_DNA"/>
</dbReference>
<feature type="domain" description="PLA2c" evidence="8">
    <location>
        <begin position="176"/>
        <end position="786"/>
    </location>
</feature>
<dbReference type="Pfam" id="PF01735">
    <property type="entry name" value="PLA2_B"/>
    <property type="match status" value="1"/>
</dbReference>
<dbReference type="SMART" id="SM00022">
    <property type="entry name" value="PLAc"/>
    <property type="match status" value="1"/>
</dbReference>
<evidence type="ECO:0000259" key="8">
    <source>
        <dbReference type="PROSITE" id="PS51210"/>
    </source>
</evidence>
<comment type="caution">
    <text evidence="9">The sequence shown here is derived from an EMBL/GenBank/DDBJ whole genome shotgun (WGS) entry which is preliminary data.</text>
</comment>
<evidence type="ECO:0000256" key="6">
    <source>
        <dbReference type="RuleBase" id="RU362103"/>
    </source>
</evidence>
<evidence type="ECO:0000256" key="4">
    <source>
        <dbReference type="ARBA" id="ARBA00023098"/>
    </source>
</evidence>
<proteinExistence type="inferred from homology"/>
<dbReference type="PANTHER" id="PTHR10728:SF40">
    <property type="entry name" value="PATATIN FAMILY PROTEIN"/>
    <property type="match status" value="1"/>
</dbReference>
<comment type="similarity">
    <text evidence="1 6">Belongs to the lysophospholipase family.</text>
</comment>
<evidence type="ECO:0000256" key="1">
    <source>
        <dbReference type="ARBA" id="ARBA00008780"/>
    </source>
</evidence>
<dbReference type="PROSITE" id="PS51210">
    <property type="entry name" value="PLA2C"/>
    <property type="match status" value="1"/>
</dbReference>
<keyword evidence="3 5" id="KW-0442">Lipid degradation</keyword>
<dbReference type="Proteomes" id="UP001305779">
    <property type="component" value="Unassembled WGS sequence"/>
</dbReference>
<evidence type="ECO:0000256" key="5">
    <source>
        <dbReference type="PROSITE-ProRule" id="PRU00555"/>
    </source>
</evidence>
<feature type="region of interest" description="Disordered" evidence="7">
    <location>
        <begin position="70"/>
        <end position="98"/>
    </location>
</feature>
<evidence type="ECO:0000256" key="2">
    <source>
        <dbReference type="ARBA" id="ARBA00022801"/>
    </source>
</evidence>
<name>A0ABR0EUE5_ZASCE</name>
<dbReference type="PANTHER" id="PTHR10728">
    <property type="entry name" value="CYTOSOLIC PHOSPHOLIPASE A2"/>
    <property type="match status" value="1"/>
</dbReference>
<reference evidence="9 10" key="1">
    <citation type="journal article" date="2023" name="G3 (Bethesda)">
        <title>A chromosome-level genome assembly of Zasmidium syzygii isolated from banana leaves.</title>
        <authorList>
            <person name="van Westerhoven A.C."/>
            <person name="Mehrabi R."/>
            <person name="Talebi R."/>
            <person name="Steentjes M.B.F."/>
            <person name="Corcolon B."/>
            <person name="Chong P.A."/>
            <person name="Kema G.H.J."/>
            <person name="Seidl M.F."/>
        </authorList>
    </citation>
    <scope>NUCLEOTIDE SEQUENCE [LARGE SCALE GENOMIC DNA]</scope>
    <source>
        <strain evidence="9 10">P124</strain>
    </source>
</reference>
<evidence type="ECO:0000313" key="10">
    <source>
        <dbReference type="Proteomes" id="UP001305779"/>
    </source>
</evidence>
<dbReference type="Gene3D" id="3.40.1090.10">
    <property type="entry name" value="Cytosolic phospholipase A2 catalytic domain"/>
    <property type="match status" value="1"/>
</dbReference>
<dbReference type="SUPFAM" id="SSF52151">
    <property type="entry name" value="FabD/lysophospholipase-like"/>
    <property type="match status" value="1"/>
</dbReference>
<keyword evidence="4 5" id="KW-0443">Lipid metabolism</keyword>
<evidence type="ECO:0000313" key="9">
    <source>
        <dbReference type="EMBL" id="KAK4505249.1"/>
    </source>
</evidence>